<keyword evidence="3" id="KW-1185">Reference proteome</keyword>
<evidence type="ECO:0000256" key="1">
    <source>
        <dbReference type="SAM" id="Phobius"/>
    </source>
</evidence>
<keyword evidence="1" id="KW-0472">Membrane</keyword>
<name>A0A1G8GXA8_9FLAO</name>
<proteinExistence type="predicted"/>
<protein>
    <submittedName>
        <fullName evidence="2">Uncharacterized protein</fullName>
    </submittedName>
</protein>
<reference evidence="3" key="1">
    <citation type="submission" date="2016-10" db="EMBL/GenBank/DDBJ databases">
        <authorList>
            <person name="Varghese N."/>
            <person name="Submissions S."/>
        </authorList>
    </citation>
    <scope>NUCLEOTIDE SEQUENCE [LARGE SCALE GENOMIC DNA]</scope>
    <source>
        <strain evidence="3">DSM 17071</strain>
    </source>
</reference>
<sequence>MFFKNRDKNIYFFAIPKVLIIFFTILGIIQFRSGSDIYFGDKLTDLEYSSTYLGYNSTDLEYDSTYIGYSSTDLGYKSTDLEYDSTYLGYSATYLE</sequence>
<keyword evidence="1" id="KW-0812">Transmembrane</keyword>
<dbReference type="AlphaFoldDB" id="A0A1G8GXA8"/>
<evidence type="ECO:0000313" key="2">
    <source>
        <dbReference type="EMBL" id="SDH99046.1"/>
    </source>
</evidence>
<feature type="transmembrane region" description="Helical" evidence="1">
    <location>
        <begin position="12"/>
        <end position="31"/>
    </location>
</feature>
<accession>A0A1G8GXA8</accession>
<evidence type="ECO:0000313" key="3">
    <source>
        <dbReference type="Proteomes" id="UP000198869"/>
    </source>
</evidence>
<organism evidence="2 3">
    <name type="scientific">Chryseobacterium taeanense</name>
    <dbReference type="NCBI Taxonomy" id="311334"/>
    <lineage>
        <taxon>Bacteria</taxon>
        <taxon>Pseudomonadati</taxon>
        <taxon>Bacteroidota</taxon>
        <taxon>Flavobacteriia</taxon>
        <taxon>Flavobacteriales</taxon>
        <taxon>Weeksellaceae</taxon>
        <taxon>Chryseobacterium group</taxon>
        <taxon>Chryseobacterium</taxon>
    </lineage>
</organism>
<keyword evidence="1" id="KW-1133">Transmembrane helix</keyword>
<dbReference type="Proteomes" id="UP000198869">
    <property type="component" value="Unassembled WGS sequence"/>
</dbReference>
<dbReference type="EMBL" id="FNDW01000003">
    <property type="protein sequence ID" value="SDH99046.1"/>
    <property type="molecule type" value="Genomic_DNA"/>
</dbReference>
<dbReference type="RefSeq" id="WP_139164595.1">
    <property type="nucleotide sequence ID" value="NZ_FNDW01000003.1"/>
</dbReference>
<gene>
    <name evidence="2" type="ORF">SAMN05421846_103150</name>
</gene>